<accession>A0A0G0UME7</accession>
<feature type="region of interest" description="Disordered" evidence="1">
    <location>
        <begin position="120"/>
        <end position="207"/>
    </location>
</feature>
<evidence type="ECO:0008006" key="6">
    <source>
        <dbReference type="Google" id="ProtNLM"/>
    </source>
</evidence>
<keyword evidence="3" id="KW-0732">Signal</keyword>
<feature type="compositionally biased region" description="Low complexity" evidence="1">
    <location>
        <begin position="168"/>
        <end position="202"/>
    </location>
</feature>
<proteinExistence type="predicted"/>
<dbReference type="EMBL" id="LBYI01000001">
    <property type="protein sequence ID" value="KKR51377.1"/>
    <property type="molecule type" value="Genomic_DNA"/>
</dbReference>
<keyword evidence="2" id="KW-0812">Transmembrane</keyword>
<evidence type="ECO:0000256" key="1">
    <source>
        <dbReference type="SAM" id="MobiDB-lite"/>
    </source>
</evidence>
<feature type="signal peptide" evidence="3">
    <location>
        <begin position="1"/>
        <end position="22"/>
    </location>
</feature>
<evidence type="ECO:0000256" key="2">
    <source>
        <dbReference type="SAM" id="Phobius"/>
    </source>
</evidence>
<sequence length="277" mass="29950">MMFKKLLILSLLLSFSATSAYAVEAPKINEILANPTSGESEWVEIYAPGVDNLNGYYLQDKNDHDNNTTNKILDSAQHCGDYFIYEHSEGWVNNTGEESIYLYDQANNIVDSHENWTAPAEGKTIGRIPNGTGDWKETKEPTKCSQNIEDVPTAEPTPTPTPTPTPSPTSTTTAGITPTPTPKATPKSSPAATRSASPSASPQVLGEQDRPLIASGAGLMDTSTQPQDTFLNAPSKKVAGILIISGAALVLFALGFHLWYRKINKGKLLETKDPFQL</sequence>
<dbReference type="AlphaFoldDB" id="A0A0G0UME7"/>
<comment type="caution">
    <text evidence="4">The sequence shown here is derived from an EMBL/GenBank/DDBJ whole genome shotgun (WGS) entry which is preliminary data.</text>
</comment>
<evidence type="ECO:0000256" key="3">
    <source>
        <dbReference type="SAM" id="SignalP"/>
    </source>
</evidence>
<keyword evidence="2" id="KW-1133">Transmembrane helix</keyword>
<feature type="compositionally biased region" description="Pro residues" evidence="1">
    <location>
        <begin position="155"/>
        <end position="167"/>
    </location>
</feature>
<organism evidence="4 5">
    <name type="scientific">Candidatus Curtissbacteria bacterium GW2011_GWA1_40_16</name>
    <dbReference type="NCBI Taxonomy" id="1618405"/>
    <lineage>
        <taxon>Bacteria</taxon>
        <taxon>Candidatus Curtissiibacteriota</taxon>
    </lineage>
</organism>
<feature type="transmembrane region" description="Helical" evidence="2">
    <location>
        <begin position="238"/>
        <end position="260"/>
    </location>
</feature>
<dbReference type="Proteomes" id="UP000034531">
    <property type="component" value="Unassembled WGS sequence"/>
</dbReference>
<feature type="chain" id="PRO_5002534676" description="LTD domain-containing protein" evidence="3">
    <location>
        <begin position="23"/>
        <end position="277"/>
    </location>
</feature>
<name>A0A0G0UME7_9BACT</name>
<reference evidence="4 5" key="1">
    <citation type="journal article" date="2015" name="Nature">
        <title>rRNA introns, odd ribosomes, and small enigmatic genomes across a large radiation of phyla.</title>
        <authorList>
            <person name="Brown C.T."/>
            <person name="Hug L.A."/>
            <person name="Thomas B.C."/>
            <person name="Sharon I."/>
            <person name="Castelle C.J."/>
            <person name="Singh A."/>
            <person name="Wilkins M.J."/>
            <person name="Williams K.H."/>
            <person name="Banfield J.F."/>
        </authorList>
    </citation>
    <scope>NUCLEOTIDE SEQUENCE [LARGE SCALE GENOMIC DNA]</scope>
</reference>
<evidence type="ECO:0000313" key="5">
    <source>
        <dbReference type="Proteomes" id="UP000034531"/>
    </source>
</evidence>
<gene>
    <name evidence="4" type="ORF">UT84_C0001G0062</name>
</gene>
<keyword evidence="2" id="KW-0472">Membrane</keyword>
<protein>
    <recommendedName>
        <fullName evidence="6">LTD domain-containing protein</fullName>
    </recommendedName>
</protein>
<evidence type="ECO:0000313" key="4">
    <source>
        <dbReference type="EMBL" id="KKR51377.1"/>
    </source>
</evidence>